<dbReference type="UniPathway" id="UPA00143"/>
<evidence type="ECO:0000256" key="1">
    <source>
        <dbReference type="PROSITE-ProRule" id="PRU00175"/>
    </source>
</evidence>
<keyword evidence="2" id="KW-0812">Transmembrane</keyword>
<gene>
    <name evidence="4" type="ORF">TEA_018260</name>
</gene>
<dbReference type="AlphaFoldDB" id="A0A4S4DA86"/>
<dbReference type="InterPro" id="IPR001841">
    <property type="entry name" value="Znf_RING"/>
</dbReference>
<protein>
    <recommendedName>
        <fullName evidence="3">RING-type domain-containing protein</fullName>
    </recommendedName>
</protein>
<keyword evidence="1" id="KW-0863">Zinc-finger</keyword>
<feature type="transmembrane region" description="Helical" evidence="2">
    <location>
        <begin position="12"/>
        <end position="34"/>
    </location>
</feature>
<organism evidence="4 5">
    <name type="scientific">Camellia sinensis var. sinensis</name>
    <name type="common">China tea</name>
    <dbReference type="NCBI Taxonomy" id="542762"/>
    <lineage>
        <taxon>Eukaryota</taxon>
        <taxon>Viridiplantae</taxon>
        <taxon>Streptophyta</taxon>
        <taxon>Embryophyta</taxon>
        <taxon>Tracheophyta</taxon>
        <taxon>Spermatophyta</taxon>
        <taxon>Magnoliopsida</taxon>
        <taxon>eudicotyledons</taxon>
        <taxon>Gunneridae</taxon>
        <taxon>Pentapetalae</taxon>
        <taxon>asterids</taxon>
        <taxon>Ericales</taxon>
        <taxon>Theaceae</taxon>
        <taxon>Camellia</taxon>
    </lineage>
</organism>
<keyword evidence="2" id="KW-0472">Membrane</keyword>
<evidence type="ECO:0000313" key="4">
    <source>
        <dbReference type="EMBL" id="THF99449.1"/>
    </source>
</evidence>
<dbReference type="Gene3D" id="3.30.40.10">
    <property type="entry name" value="Zinc/RING finger domain, C3HC4 (zinc finger)"/>
    <property type="match status" value="1"/>
</dbReference>
<feature type="domain" description="RING-type" evidence="3">
    <location>
        <begin position="88"/>
        <end position="130"/>
    </location>
</feature>
<keyword evidence="2" id="KW-1133">Transmembrane helix</keyword>
<dbReference type="PANTHER" id="PTHR45676">
    <property type="entry name" value="RING-H2 FINGER PROTEIN ATL51-RELATED"/>
    <property type="match status" value="1"/>
</dbReference>
<comment type="caution">
    <text evidence="4">The sequence shown here is derived from an EMBL/GenBank/DDBJ whole genome shotgun (WGS) entry which is preliminary data.</text>
</comment>
<dbReference type="SMART" id="SM00184">
    <property type="entry name" value="RING"/>
    <property type="match status" value="1"/>
</dbReference>
<dbReference type="SUPFAM" id="SSF57850">
    <property type="entry name" value="RING/U-box"/>
    <property type="match status" value="1"/>
</dbReference>
<keyword evidence="1" id="KW-0862">Zinc</keyword>
<dbReference type="EMBL" id="SDRB02011948">
    <property type="protein sequence ID" value="THF99449.1"/>
    <property type="molecule type" value="Genomic_DNA"/>
</dbReference>
<dbReference type="GO" id="GO:0008270">
    <property type="term" value="F:zinc ion binding"/>
    <property type="evidence" value="ECO:0007669"/>
    <property type="project" value="UniProtKB-KW"/>
</dbReference>
<evidence type="ECO:0000259" key="3">
    <source>
        <dbReference type="PROSITE" id="PS50089"/>
    </source>
</evidence>
<dbReference type="Pfam" id="PF13639">
    <property type="entry name" value="zf-RING_2"/>
    <property type="match status" value="1"/>
</dbReference>
<keyword evidence="5" id="KW-1185">Reference proteome</keyword>
<dbReference type="InterPro" id="IPR013083">
    <property type="entry name" value="Znf_RING/FYVE/PHD"/>
</dbReference>
<reference evidence="4 5" key="1">
    <citation type="journal article" date="2018" name="Proc. Natl. Acad. Sci. U.S.A.">
        <title>Draft genome sequence of Camellia sinensis var. sinensis provides insights into the evolution of the tea genome and tea quality.</title>
        <authorList>
            <person name="Wei C."/>
            <person name="Yang H."/>
            <person name="Wang S."/>
            <person name="Zhao J."/>
            <person name="Liu C."/>
            <person name="Gao L."/>
            <person name="Xia E."/>
            <person name="Lu Y."/>
            <person name="Tai Y."/>
            <person name="She G."/>
            <person name="Sun J."/>
            <person name="Cao H."/>
            <person name="Tong W."/>
            <person name="Gao Q."/>
            <person name="Li Y."/>
            <person name="Deng W."/>
            <person name="Jiang X."/>
            <person name="Wang W."/>
            <person name="Chen Q."/>
            <person name="Zhang S."/>
            <person name="Li H."/>
            <person name="Wu J."/>
            <person name="Wang P."/>
            <person name="Li P."/>
            <person name="Shi C."/>
            <person name="Zheng F."/>
            <person name="Jian J."/>
            <person name="Huang B."/>
            <person name="Shan D."/>
            <person name="Shi M."/>
            <person name="Fang C."/>
            <person name="Yue Y."/>
            <person name="Li F."/>
            <person name="Li D."/>
            <person name="Wei S."/>
            <person name="Han B."/>
            <person name="Jiang C."/>
            <person name="Yin Y."/>
            <person name="Xia T."/>
            <person name="Zhang Z."/>
            <person name="Bennetzen J.L."/>
            <person name="Zhao S."/>
            <person name="Wan X."/>
        </authorList>
    </citation>
    <scope>NUCLEOTIDE SEQUENCE [LARGE SCALE GENOMIC DNA]</scope>
    <source>
        <strain evidence="5">cv. Shuchazao</strain>
        <tissue evidence="4">Leaf</tissue>
    </source>
</reference>
<keyword evidence="1" id="KW-0479">Metal-binding</keyword>
<dbReference type="PROSITE" id="PS50089">
    <property type="entry name" value="ZF_RING_2"/>
    <property type="match status" value="1"/>
</dbReference>
<sequence>MASNDKNNFFTHHLTILLIAASTVAIVIILYHCINACCHNRRNPQRHHRTPVLRQGEILGCIDTSVTGSIPVYKYEKGTKLVGEDGTCTICLNEYEEDKELRTLPECLHCFHVACIDMWLYSCSTCPVCRTDTTPSLFELKVCLEPRLDGSTSQQDHGLAPEFRGAFRGVMMVKKV</sequence>
<proteinExistence type="predicted"/>
<name>A0A4S4DA86_CAMSN</name>
<dbReference type="Proteomes" id="UP000306102">
    <property type="component" value="Unassembled WGS sequence"/>
</dbReference>
<dbReference type="PANTHER" id="PTHR45676:SF177">
    <property type="entry name" value="RING-TYPE E3 UBIQUITIN TRANSFERASE"/>
    <property type="match status" value="1"/>
</dbReference>
<accession>A0A4S4DA86</accession>
<evidence type="ECO:0000313" key="5">
    <source>
        <dbReference type="Proteomes" id="UP000306102"/>
    </source>
</evidence>
<evidence type="ECO:0000256" key="2">
    <source>
        <dbReference type="SAM" id="Phobius"/>
    </source>
</evidence>
<dbReference type="GO" id="GO:0016567">
    <property type="term" value="P:protein ubiquitination"/>
    <property type="evidence" value="ECO:0007669"/>
    <property type="project" value="UniProtKB-UniPathway"/>
</dbReference>